<sequence length="512" mass="57430">MMNFLPILYSLAIADDDPPVDQETIPNAPSFQNLKMPKSNIKEIYDNLYISRELSETDNINSQETKFHFYFSNILINKLTVTNCWALGSVVDPSSGGAIHVFRSSLTTSNEINTFTSNRATTGGAICCLQSQVYLMKSIFNQNIAYKFGGAVCYEGDSLVENSLNVKLVLQECKFTGNMAHSCGGGLSALACREAILDHCEFKQNRAASFGGGMECCLTNRLDIFDKKIINNYITNHFFDDKDVAQDIRKNYQNSIRYGGGALYFGGPPMPKDDQPPTTYASFYTQSCCFFNNFVLDKDTLEVYDFSTEEEDKNEYKGRGHEIFLNSYIGWISMNDDFKEPEYSQSIPNQYIYFVKSNEQNLNWAVMQTNGSMPVCEDSGKAIKRIIADEIKYARISNTLTDDQLTSNVEQPTEYTYVATPVTRLPRQTTQSLVYPTARTLEKDSFPFEFSGYSVIPTNAMTPFSTAQPSPIATPERTPEKSPDPTRVPGSGETITVTLTVSLLKTLIFRVI</sequence>
<evidence type="ECO:0000256" key="6">
    <source>
        <dbReference type="ARBA" id="ARBA00023136"/>
    </source>
</evidence>
<dbReference type="EMBL" id="DS113299">
    <property type="protein sequence ID" value="EAY12596.1"/>
    <property type="molecule type" value="Genomic_DNA"/>
</dbReference>
<evidence type="ECO:0000256" key="8">
    <source>
        <dbReference type="SAM" id="MobiDB-lite"/>
    </source>
</evidence>
<dbReference type="InterPro" id="IPR011050">
    <property type="entry name" value="Pectin_lyase_fold/virulence"/>
</dbReference>
<keyword evidence="4" id="KW-0964">Secreted</keyword>
<dbReference type="SUPFAM" id="SSF51126">
    <property type="entry name" value="Pectin lyase-like"/>
    <property type="match status" value="1"/>
</dbReference>
<dbReference type="VEuPathDB" id="TrichDB:TVAG_154470"/>
<evidence type="ECO:0000256" key="4">
    <source>
        <dbReference type="ARBA" id="ARBA00022525"/>
    </source>
</evidence>
<evidence type="ECO:0000256" key="5">
    <source>
        <dbReference type="ARBA" id="ARBA00022729"/>
    </source>
</evidence>
<dbReference type="GO" id="GO:0005576">
    <property type="term" value="C:extracellular region"/>
    <property type="evidence" value="ECO:0007669"/>
    <property type="project" value="UniProtKB-SubCell"/>
</dbReference>
<evidence type="ECO:0008006" key="11">
    <source>
        <dbReference type="Google" id="ProtNLM"/>
    </source>
</evidence>
<keyword evidence="7" id="KW-0998">Cell outer membrane</keyword>
<name>A2E453_TRIV3</name>
<gene>
    <name evidence="9" type="ORF">TVAG_154470</name>
</gene>
<keyword evidence="6" id="KW-0472">Membrane</keyword>
<evidence type="ECO:0000256" key="2">
    <source>
        <dbReference type="ARBA" id="ARBA00004442"/>
    </source>
</evidence>
<evidence type="ECO:0000313" key="9">
    <source>
        <dbReference type="EMBL" id="EAY12596.1"/>
    </source>
</evidence>
<reference evidence="9" key="2">
    <citation type="journal article" date="2007" name="Science">
        <title>Draft genome sequence of the sexually transmitted pathogen Trichomonas vaginalis.</title>
        <authorList>
            <person name="Carlton J.M."/>
            <person name="Hirt R.P."/>
            <person name="Silva J.C."/>
            <person name="Delcher A.L."/>
            <person name="Schatz M."/>
            <person name="Zhao Q."/>
            <person name="Wortman J.R."/>
            <person name="Bidwell S.L."/>
            <person name="Alsmark U.C.M."/>
            <person name="Besteiro S."/>
            <person name="Sicheritz-Ponten T."/>
            <person name="Noel C.J."/>
            <person name="Dacks J.B."/>
            <person name="Foster P.G."/>
            <person name="Simillion C."/>
            <person name="Van de Peer Y."/>
            <person name="Miranda-Saavedra D."/>
            <person name="Barton G.J."/>
            <person name="Westrop G.D."/>
            <person name="Mueller S."/>
            <person name="Dessi D."/>
            <person name="Fiori P.L."/>
            <person name="Ren Q."/>
            <person name="Paulsen I."/>
            <person name="Zhang H."/>
            <person name="Bastida-Corcuera F.D."/>
            <person name="Simoes-Barbosa A."/>
            <person name="Brown M.T."/>
            <person name="Hayes R.D."/>
            <person name="Mukherjee M."/>
            <person name="Okumura C.Y."/>
            <person name="Schneider R."/>
            <person name="Smith A.J."/>
            <person name="Vanacova S."/>
            <person name="Villalvazo M."/>
            <person name="Haas B.J."/>
            <person name="Pertea M."/>
            <person name="Feldblyum T.V."/>
            <person name="Utterback T.R."/>
            <person name="Shu C.L."/>
            <person name="Osoegawa K."/>
            <person name="de Jong P.J."/>
            <person name="Hrdy I."/>
            <person name="Horvathova L."/>
            <person name="Zubacova Z."/>
            <person name="Dolezal P."/>
            <person name="Malik S.B."/>
            <person name="Logsdon J.M. Jr."/>
            <person name="Henze K."/>
            <person name="Gupta A."/>
            <person name="Wang C.C."/>
            <person name="Dunne R.L."/>
            <person name="Upcroft J.A."/>
            <person name="Upcroft P."/>
            <person name="White O."/>
            <person name="Salzberg S.L."/>
            <person name="Tang P."/>
            <person name="Chiu C.-H."/>
            <person name="Lee Y.-S."/>
            <person name="Embley T.M."/>
            <person name="Coombs G.H."/>
            <person name="Mottram J.C."/>
            <person name="Tachezy J."/>
            <person name="Fraser-Liggett C.M."/>
            <person name="Johnson P.J."/>
        </authorList>
    </citation>
    <scope>NUCLEOTIDE SEQUENCE [LARGE SCALE GENOMIC DNA]</scope>
    <source>
        <strain evidence="9">G3</strain>
    </source>
</reference>
<dbReference type="KEGG" id="tva:4770563"/>
<dbReference type="Proteomes" id="UP000001542">
    <property type="component" value="Unassembled WGS sequence"/>
</dbReference>
<keyword evidence="5" id="KW-0732">Signal</keyword>
<dbReference type="PANTHER" id="PTHR46155">
    <property type="entry name" value="BIFUNCTIONAL INHIBITOR/LIPID-TRANSFER PROTEIN/SEED STORAGE 2S ALBUMIN SUPERFAMILY PROTEIN"/>
    <property type="match status" value="1"/>
</dbReference>
<dbReference type="InterPro" id="IPR003368">
    <property type="entry name" value="POMP_repeat"/>
</dbReference>
<proteinExistence type="predicted"/>
<dbReference type="InParanoid" id="A2E453"/>
<feature type="compositionally biased region" description="Polar residues" evidence="8">
    <location>
        <begin position="461"/>
        <end position="471"/>
    </location>
</feature>
<organism evidence="9 10">
    <name type="scientific">Trichomonas vaginalis (strain ATCC PRA-98 / G3)</name>
    <dbReference type="NCBI Taxonomy" id="412133"/>
    <lineage>
        <taxon>Eukaryota</taxon>
        <taxon>Metamonada</taxon>
        <taxon>Parabasalia</taxon>
        <taxon>Trichomonadida</taxon>
        <taxon>Trichomonadidae</taxon>
        <taxon>Trichomonas</taxon>
    </lineage>
</organism>
<dbReference type="Pfam" id="PF02415">
    <property type="entry name" value="Chlam_PMP"/>
    <property type="match status" value="1"/>
</dbReference>
<dbReference type="PANTHER" id="PTHR46155:SF1">
    <property type="entry name" value="BIFUNCTIONAL INHIBITOR_LIPID-TRANSFER PROTEIN_SEED STORAGE 2S ALBUMIN SUPERFAMILY PROTEIN"/>
    <property type="match status" value="1"/>
</dbReference>
<reference evidence="9" key="1">
    <citation type="submission" date="2006-10" db="EMBL/GenBank/DDBJ databases">
        <authorList>
            <person name="Amadeo P."/>
            <person name="Zhao Q."/>
            <person name="Wortman J."/>
            <person name="Fraser-Liggett C."/>
            <person name="Carlton J."/>
        </authorList>
    </citation>
    <scope>NUCLEOTIDE SEQUENCE</scope>
    <source>
        <strain evidence="9">G3</strain>
    </source>
</reference>
<accession>A2E453</accession>
<keyword evidence="10" id="KW-1185">Reference proteome</keyword>
<evidence type="ECO:0000313" key="10">
    <source>
        <dbReference type="Proteomes" id="UP000001542"/>
    </source>
</evidence>
<dbReference type="RefSeq" id="XP_001324819.1">
    <property type="nucleotide sequence ID" value="XM_001324784.1"/>
</dbReference>
<protein>
    <recommendedName>
        <fullName evidence="11">Polymorphic outer membrane protein</fullName>
    </recommendedName>
</protein>
<dbReference type="VEuPathDB" id="TrichDB:TVAGG3_0703150"/>
<evidence type="ECO:0000256" key="3">
    <source>
        <dbReference type="ARBA" id="ARBA00004613"/>
    </source>
</evidence>
<feature type="region of interest" description="Disordered" evidence="8">
    <location>
        <begin position="461"/>
        <end position="492"/>
    </location>
</feature>
<comment type="subcellular location">
    <subcellularLocation>
        <location evidence="1">Cell envelope</location>
    </subcellularLocation>
    <subcellularLocation>
        <location evidence="2">Cell outer membrane</location>
    </subcellularLocation>
    <subcellularLocation>
        <location evidence="3">Secreted</location>
    </subcellularLocation>
</comment>
<evidence type="ECO:0000256" key="1">
    <source>
        <dbReference type="ARBA" id="ARBA00004196"/>
    </source>
</evidence>
<dbReference type="AlphaFoldDB" id="A2E453"/>
<evidence type="ECO:0000256" key="7">
    <source>
        <dbReference type="ARBA" id="ARBA00023237"/>
    </source>
</evidence>